<comment type="caution">
    <text evidence="1">The sequence shown here is derived from an EMBL/GenBank/DDBJ whole genome shotgun (WGS) entry which is preliminary data.</text>
</comment>
<dbReference type="OrthoDB" id="1264643at2"/>
<proteinExistence type="predicted"/>
<keyword evidence="2" id="KW-1185">Reference proteome</keyword>
<gene>
    <name evidence="1" type="ORF">SAE01_22130</name>
</gene>
<evidence type="ECO:0000313" key="1">
    <source>
        <dbReference type="EMBL" id="GEO09717.1"/>
    </source>
</evidence>
<dbReference type="EMBL" id="BJYT01000007">
    <property type="protein sequence ID" value="GEO09717.1"/>
    <property type="molecule type" value="Genomic_DNA"/>
</dbReference>
<dbReference type="AlphaFoldDB" id="A0A512BCY4"/>
<protein>
    <submittedName>
        <fullName evidence="1">Uncharacterized protein</fullName>
    </submittedName>
</protein>
<accession>A0A512BCY4</accession>
<reference evidence="1 2" key="1">
    <citation type="submission" date="2019-07" db="EMBL/GenBank/DDBJ databases">
        <title>Whole genome shotgun sequence of Segetibacter aerophilus NBRC 106135.</title>
        <authorList>
            <person name="Hosoyama A."/>
            <person name="Uohara A."/>
            <person name="Ohji S."/>
            <person name="Ichikawa N."/>
        </authorList>
    </citation>
    <scope>NUCLEOTIDE SEQUENCE [LARGE SCALE GENOMIC DNA]</scope>
    <source>
        <strain evidence="1 2">NBRC 106135</strain>
    </source>
</reference>
<name>A0A512BCY4_9BACT</name>
<dbReference type="Proteomes" id="UP000321513">
    <property type="component" value="Unassembled WGS sequence"/>
</dbReference>
<evidence type="ECO:0000313" key="2">
    <source>
        <dbReference type="Proteomes" id="UP000321513"/>
    </source>
</evidence>
<sequence>MPSLTIRQFNSLAQDEKADVVYNFGVYLLDYENVRHLFSLYQLSSFYVEMVYNLKNKKSLVRIKSHATPDTIQKYLLRIDINELKY</sequence>
<dbReference type="RefSeq" id="WP_147203829.1">
    <property type="nucleotide sequence ID" value="NZ_BJYT01000007.1"/>
</dbReference>
<organism evidence="1 2">
    <name type="scientific">Segetibacter aerophilus</name>
    <dbReference type="NCBI Taxonomy" id="670293"/>
    <lineage>
        <taxon>Bacteria</taxon>
        <taxon>Pseudomonadati</taxon>
        <taxon>Bacteroidota</taxon>
        <taxon>Chitinophagia</taxon>
        <taxon>Chitinophagales</taxon>
        <taxon>Chitinophagaceae</taxon>
        <taxon>Segetibacter</taxon>
    </lineage>
</organism>